<accession>A0AAV5SHH1</accession>
<dbReference type="AlphaFoldDB" id="A0AAV5SHH1"/>
<organism evidence="2 3">
    <name type="scientific">Pristionchus entomophagus</name>
    <dbReference type="NCBI Taxonomy" id="358040"/>
    <lineage>
        <taxon>Eukaryota</taxon>
        <taxon>Metazoa</taxon>
        <taxon>Ecdysozoa</taxon>
        <taxon>Nematoda</taxon>
        <taxon>Chromadorea</taxon>
        <taxon>Rhabditida</taxon>
        <taxon>Rhabditina</taxon>
        <taxon>Diplogasteromorpha</taxon>
        <taxon>Diplogasteroidea</taxon>
        <taxon>Neodiplogasteridae</taxon>
        <taxon>Pristionchus</taxon>
    </lineage>
</organism>
<reference evidence="2" key="1">
    <citation type="submission" date="2023-10" db="EMBL/GenBank/DDBJ databases">
        <title>Genome assembly of Pristionchus species.</title>
        <authorList>
            <person name="Yoshida K."/>
            <person name="Sommer R.J."/>
        </authorList>
    </citation>
    <scope>NUCLEOTIDE SEQUENCE</scope>
    <source>
        <strain evidence="2">RS0144</strain>
    </source>
</reference>
<dbReference type="Gene3D" id="2.170.270.10">
    <property type="entry name" value="SET domain"/>
    <property type="match status" value="1"/>
</dbReference>
<evidence type="ECO:0008006" key="4">
    <source>
        <dbReference type="Google" id="ProtNLM"/>
    </source>
</evidence>
<evidence type="ECO:0000256" key="1">
    <source>
        <dbReference type="SAM" id="MobiDB-lite"/>
    </source>
</evidence>
<dbReference type="CDD" id="cd08161">
    <property type="entry name" value="SET"/>
    <property type="match status" value="1"/>
</dbReference>
<evidence type="ECO:0000313" key="3">
    <source>
        <dbReference type="Proteomes" id="UP001432027"/>
    </source>
</evidence>
<sequence>RLFVVALKEIKNGEEITWHYGDSFSSGKEPIPCRCDAMENGVSVCDGFLGAGKKNRNDETTGKRKRSAQEWNEAAEMEAKKSKVSEDERRTRTSNRDARAIKRAKL</sequence>
<feature type="non-terminal residue" evidence="2">
    <location>
        <position position="1"/>
    </location>
</feature>
<feature type="region of interest" description="Disordered" evidence="1">
    <location>
        <begin position="50"/>
        <end position="106"/>
    </location>
</feature>
<feature type="compositionally biased region" description="Basic and acidic residues" evidence="1">
    <location>
        <begin position="77"/>
        <end position="100"/>
    </location>
</feature>
<dbReference type="InterPro" id="IPR046341">
    <property type="entry name" value="SET_dom_sf"/>
</dbReference>
<feature type="non-terminal residue" evidence="2">
    <location>
        <position position="106"/>
    </location>
</feature>
<protein>
    <recommendedName>
        <fullName evidence="4">SET domain-containing protein</fullName>
    </recommendedName>
</protein>
<name>A0AAV5SHH1_9BILA</name>
<proteinExistence type="predicted"/>
<gene>
    <name evidence="2" type="ORF">PENTCL1PPCAC_4987</name>
</gene>
<dbReference type="EMBL" id="BTSX01000002">
    <property type="protein sequence ID" value="GMS82812.1"/>
    <property type="molecule type" value="Genomic_DNA"/>
</dbReference>
<dbReference type="SUPFAM" id="SSF82199">
    <property type="entry name" value="SET domain"/>
    <property type="match status" value="1"/>
</dbReference>
<comment type="caution">
    <text evidence="2">The sequence shown here is derived from an EMBL/GenBank/DDBJ whole genome shotgun (WGS) entry which is preliminary data.</text>
</comment>
<keyword evidence="3" id="KW-1185">Reference proteome</keyword>
<evidence type="ECO:0000313" key="2">
    <source>
        <dbReference type="EMBL" id="GMS82812.1"/>
    </source>
</evidence>
<dbReference type="Proteomes" id="UP001432027">
    <property type="component" value="Unassembled WGS sequence"/>
</dbReference>